<proteinExistence type="predicted"/>
<sequence length="53" mass="5366">MTNPLPDDGQAVARALAELDTLAERPLAEHVEVFERIHAALGAALAAGSAGSA</sequence>
<dbReference type="AlphaFoldDB" id="A0A1M6SWP2"/>
<protein>
    <submittedName>
        <fullName evidence="1">Uncharacterized protein</fullName>
    </submittedName>
</protein>
<organism evidence="1 2">
    <name type="scientific">Pseudonocardia thermophila</name>
    <dbReference type="NCBI Taxonomy" id="1848"/>
    <lineage>
        <taxon>Bacteria</taxon>
        <taxon>Bacillati</taxon>
        <taxon>Actinomycetota</taxon>
        <taxon>Actinomycetes</taxon>
        <taxon>Pseudonocardiales</taxon>
        <taxon>Pseudonocardiaceae</taxon>
        <taxon>Pseudonocardia</taxon>
    </lineage>
</organism>
<dbReference type="STRING" id="1848.SAMN05443637_1074"/>
<evidence type="ECO:0000313" key="2">
    <source>
        <dbReference type="Proteomes" id="UP000184363"/>
    </source>
</evidence>
<evidence type="ECO:0000313" key="1">
    <source>
        <dbReference type="EMBL" id="SHK49135.1"/>
    </source>
</evidence>
<accession>A0A1M6SWP2</accession>
<keyword evidence="2" id="KW-1185">Reference proteome</keyword>
<name>A0A1M6SWP2_PSETH</name>
<dbReference type="RefSeq" id="WP_200803853.1">
    <property type="nucleotide sequence ID" value="NZ_FRAP01000007.1"/>
</dbReference>
<dbReference type="EMBL" id="FRAP01000007">
    <property type="protein sequence ID" value="SHK49135.1"/>
    <property type="molecule type" value="Genomic_DNA"/>
</dbReference>
<dbReference type="Proteomes" id="UP000184363">
    <property type="component" value="Unassembled WGS sequence"/>
</dbReference>
<gene>
    <name evidence="1" type="ORF">SAMN05443637_1074</name>
</gene>
<reference evidence="1 2" key="1">
    <citation type="submission" date="2016-11" db="EMBL/GenBank/DDBJ databases">
        <authorList>
            <person name="Jaros S."/>
            <person name="Januszkiewicz K."/>
            <person name="Wedrychowicz H."/>
        </authorList>
    </citation>
    <scope>NUCLEOTIDE SEQUENCE [LARGE SCALE GENOMIC DNA]</scope>
    <source>
        <strain evidence="1 2">DSM 43832</strain>
    </source>
</reference>